<feature type="compositionally biased region" description="Basic and acidic residues" evidence="1">
    <location>
        <begin position="672"/>
        <end position="683"/>
    </location>
</feature>
<dbReference type="PROSITE" id="PS50994">
    <property type="entry name" value="INTEGRASE"/>
    <property type="match status" value="1"/>
</dbReference>
<feature type="region of interest" description="Disordered" evidence="1">
    <location>
        <begin position="708"/>
        <end position="748"/>
    </location>
</feature>
<evidence type="ECO:0000313" key="3">
    <source>
        <dbReference type="EMBL" id="MFB2839101.1"/>
    </source>
</evidence>
<keyword evidence="4" id="KW-1185">Reference proteome</keyword>
<evidence type="ECO:0000313" key="4">
    <source>
        <dbReference type="Proteomes" id="UP001576780"/>
    </source>
</evidence>
<organism evidence="3 4">
    <name type="scientific">Floridaenema evergladense BLCC-F167</name>
    <dbReference type="NCBI Taxonomy" id="3153639"/>
    <lineage>
        <taxon>Bacteria</taxon>
        <taxon>Bacillati</taxon>
        <taxon>Cyanobacteriota</taxon>
        <taxon>Cyanophyceae</taxon>
        <taxon>Oscillatoriophycideae</taxon>
        <taxon>Aerosakkonematales</taxon>
        <taxon>Aerosakkonemataceae</taxon>
        <taxon>Floridanema</taxon>
        <taxon>Floridanema evergladense</taxon>
    </lineage>
</organism>
<reference evidence="3 4" key="1">
    <citation type="submission" date="2024-09" db="EMBL/GenBank/DDBJ databases">
        <title>Floridaenema gen nov. (Aerosakkonemataceae, Aerosakkonematales ord. nov., Cyanobacteria) from benthic tropical and subtropical fresh waters, with the description of four new species.</title>
        <authorList>
            <person name="Moretto J.A."/>
            <person name="Berthold D.E."/>
            <person name="Lefler F.W."/>
            <person name="Huang I.-S."/>
            <person name="Laughinghouse H. IV."/>
        </authorList>
    </citation>
    <scope>NUCLEOTIDE SEQUENCE [LARGE SCALE GENOMIC DNA]</scope>
    <source>
        <strain evidence="3 4">BLCC-F167</strain>
    </source>
</reference>
<dbReference type="InterPro" id="IPR036397">
    <property type="entry name" value="RNaseH_sf"/>
</dbReference>
<protein>
    <submittedName>
        <fullName evidence="3">Mu transposase C-terminal domain-containing protein</fullName>
    </submittedName>
</protein>
<feature type="domain" description="Integrase catalytic" evidence="2">
    <location>
        <begin position="290"/>
        <end position="485"/>
    </location>
</feature>
<evidence type="ECO:0000256" key="1">
    <source>
        <dbReference type="SAM" id="MobiDB-lite"/>
    </source>
</evidence>
<evidence type="ECO:0000259" key="2">
    <source>
        <dbReference type="PROSITE" id="PS50994"/>
    </source>
</evidence>
<dbReference type="InterPro" id="IPR001584">
    <property type="entry name" value="Integrase_cat-core"/>
</dbReference>
<dbReference type="Gene3D" id="3.30.420.10">
    <property type="entry name" value="Ribonuclease H-like superfamily/Ribonuclease H"/>
    <property type="match status" value="1"/>
</dbReference>
<gene>
    <name evidence="3" type="ORF">ACE1CA_31810</name>
</gene>
<accession>A0ABV4WWR7</accession>
<sequence>MKLYINMLWEWQLEESKDTKPRIERLLWMDISGVDVITIDIFDPNALPIFQKYKDIEVAIKNQHIQTLEVDPYAALLRPEETITEKHRKHRDEAWDVISQLVDNNNGEIFYPKQRGVLLRDAEQRTGRTRMTLYKYLRRYWQGGQTKNALLPLFDKCGAKGKERKSHGPKRGRPTKLAKATAIPRGVNVDENIRDKFRRGIIKFYENPNGRTLQDAYDKTLKEYFKKGYELAPDGTLIPYLPPASELPTFGQFYYWYEKERNAEQSLSKRKGQRRYNLSHREVLGDSTQMAFGPGSLYQIDATIGDVYLVSSLDRSRIIGRPVIYAVIDVFSRLVVGISVGLEGPSWLGAMQALENAASDKVSFCQEYGIEITQEDWPSCHLPEELLADRGELEGYNADNLVNALNVKVSNTPPYRADWKAIIERNFRLSNDKFIHWIPGAVYRPRERGDTDYRLDAVLDLHQFRKLMVLSVLDHNKEHRMDWYRMDEFMIQDRIEPYPIDLWNWGIRNRVGHLRKVSSDVLKLNLLTTTEATVTYRGIRFEGLFYSCDLALKEQWFVRARERGNWKICVAYDPRKIDTLYLRLEDGRRIEACYLVDAEKTFRGRDWYEAVDYFELRKQSKESARTRKQQSKATLQAQIEQIINQATEQTSEAFNTAEKQSKRSRTQGIRQNRKEEREMERETQAWKLEKEESVNNLGQVIPLIIPTEKAEENGSEIVLNKSEQDVPDEVSETSVETDSSHVPKDQLINKLRKLRPKWSDDE</sequence>
<dbReference type="InterPro" id="IPR012337">
    <property type="entry name" value="RNaseH-like_sf"/>
</dbReference>
<dbReference type="RefSeq" id="WP_413281390.1">
    <property type="nucleotide sequence ID" value="NZ_JBHFNT010000294.1"/>
</dbReference>
<dbReference type="Proteomes" id="UP001576780">
    <property type="component" value="Unassembled WGS sequence"/>
</dbReference>
<dbReference type="Pfam" id="PF09299">
    <property type="entry name" value="Mu-transpos_C"/>
    <property type="match status" value="1"/>
</dbReference>
<dbReference type="EMBL" id="JBHFNT010000294">
    <property type="protein sequence ID" value="MFB2839101.1"/>
    <property type="molecule type" value="Genomic_DNA"/>
</dbReference>
<name>A0ABV4WWR7_9CYAN</name>
<proteinExistence type="predicted"/>
<dbReference type="InterPro" id="IPR015378">
    <property type="entry name" value="Transposase-like_Mu_C"/>
</dbReference>
<comment type="caution">
    <text evidence="3">The sequence shown here is derived from an EMBL/GenBank/DDBJ whole genome shotgun (WGS) entry which is preliminary data.</text>
</comment>
<feature type="region of interest" description="Disordered" evidence="1">
    <location>
        <begin position="648"/>
        <end position="683"/>
    </location>
</feature>
<dbReference type="SUPFAM" id="SSF53098">
    <property type="entry name" value="Ribonuclease H-like"/>
    <property type="match status" value="1"/>
</dbReference>
<feature type="compositionally biased region" description="Polar residues" evidence="1">
    <location>
        <begin position="648"/>
        <end position="658"/>
    </location>
</feature>